<proteinExistence type="predicted"/>
<gene>
    <name evidence="1" type="ORF">WH47_08799</name>
</gene>
<organism evidence="1 2">
    <name type="scientific">Habropoda laboriosa</name>
    <dbReference type="NCBI Taxonomy" id="597456"/>
    <lineage>
        <taxon>Eukaryota</taxon>
        <taxon>Metazoa</taxon>
        <taxon>Ecdysozoa</taxon>
        <taxon>Arthropoda</taxon>
        <taxon>Hexapoda</taxon>
        <taxon>Insecta</taxon>
        <taxon>Pterygota</taxon>
        <taxon>Neoptera</taxon>
        <taxon>Endopterygota</taxon>
        <taxon>Hymenoptera</taxon>
        <taxon>Apocrita</taxon>
        <taxon>Aculeata</taxon>
        <taxon>Apoidea</taxon>
        <taxon>Anthophila</taxon>
        <taxon>Apidae</taxon>
        <taxon>Habropoda</taxon>
    </lineage>
</organism>
<dbReference type="Proteomes" id="UP000053825">
    <property type="component" value="Unassembled WGS sequence"/>
</dbReference>
<evidence type="ECO:0000313" key="2">
    <source>
        <dbReference type="Proteomes" id="UP000053825"/>
    </source>
</evidence>
<sequence>MVYVVSSNTDVHVRLCNRVCVSSGTKSCANTSLQTNGGDIIARDHGAWASYPVRHFVSAILFARYLAGYFDLDALRSLRYLFVRTNVPVPLTGHATTFLQIVRRGSFSHGSTGKSAEIFRLALTTSPPFFVV</sequence>
<accession>A0A0L7R6N1</accession>
<reference evidence="1 2" key="1">
    <citation type="submission" date="2015-07" db="EMBL/GenBank/DDBJ databases">
        <title>The genome of Habropoda laboriosa.</title>
        <authorList>
            <person name="Pan H."/>
            <person name="Kapheim K."/>
        </authorList>
    </citation>
    <scope>NUCLEOTIDE SEQUENCE [LARGE SCALE GENOMIC DNA]</scope>
    <source>
        <strain evidence="1">0110345459</strain>
    </source>
</reference>
<name>A0A0L7R6N1_9HYME</name>
<keyword evidence="2" id="KW-1185">Reference proteome</keyword>
<dbReference type="AlphaFoldDB" id="A0A0L7R6N1"/>
<dbReference type="EMBL" id="KQ414646">
    <property type="protein sequence ID" value="KOC66406.1"/>
    <property type="molecule type" value="Genomic_DNA"/>
</dbReference>
<evidence type="ECO:0000313" key="1">
    <source>
        <dbReference type="EMBL" id="KOC66406.1"/>
    </source>
</evidence>
<protein>
    <submittedName>
        <fullName evidence="1">Uncharacterized protein</fullName>
    </submittedName>
</protein>